<evidence type="ECO:0000313" key="2">
    <source>
        <dbReference type="Proteomes" id="UP000502421"/>
    </source>
</evidence>
<dbReference type="EMBL" id="CP051205">
    <property type="protein sequence ID" value="QJB29766.1"/>
    <property type="molecule type" value="Genomic_DNA"/>
</dbReference>
<dbReference type="RefSeq" id="WP_168802055.1">
    <property type="nucleotide sequence ID" value="NZ_CP051205.1"/>
</dbReference>
<sequence length="84" mass="9705">MEFRGGTYISQVRERDVNAAMNLWSESLQIAQIKFLGRRGLSELQDELNRENPTKIDGTENVWFFCLRIKSGIIMVNVIKTAKE</sequence>
<gene>
    <name evidence="1" type="ORF">HF329_12185</name>
</gene>
<dbReference type="KEGG" id="coy:HF329_12185"/>
<proteinExistence type="predicted"/>
<name>A0AAE6ZB90_9BACT</name>
<reference evidence="2" key="1">
    <citation type="submission" date="2020-04" db="EMBL/GenBank/DDBJ databases">
        <authorList>
            <person name="Kittiwongwattana C."/>
        </authorList>
    </citation>
    <scope>NUCLEOTIDE SEQUENCE [LARGE SCALE GENOMIC DNA]</scope>
    <source>
        <strain evidence="2">1310</strain>
    </source>
</reference>
<protein>
    <submittedName>
        <fullName evidence="1">Uncharacterized protein</fullName>
    </submittedName>
</protein>
<dbReference type="Proteomes" id="UP000502421">
    <property type="component" value="Chromosome"/>
</dbReference>
<evidence type="ECO:0000313" key="1">
    <source>
        <dbReference type="EMBL" id="QJB29766.1"/>
    </source>
</evidence>
<organism evidence="1 2">
    <name type="scientific">Chitinophaga oryzae</name>
    <dbReference type="NCBI Taxonomy" id="2725414"/>
    <lineage>
        <taxon>Bacteria</taxon>
        <taxon>Pseudomonadati</taxon>
        <taxon>Bacteroidota</taxon>
        <taxon>Chitinophagia</taxon>
        <taxon>Chitinophagales</taxon>
        <taxon>Chitinophagaceae</taxon>
        <taxon>Chitinophaga</taxon>
    </lineage>
</organism>
<dbReference type="AlphaFoldDB" id="A0AAE6ZB90"/>
<accession>A0AAE6ZB90</accession>